<protein>
    <submittedName>
        <fullName evidence="2">CU044_2847 family protein</fullName>
    </submittedName>
</protein>
<evidence type="ECO:0000313" key="3">
    <source>
        <dbReference type="Proteomes" id="UP001596004"/>
    </source>
</evidence>
<dbReference type="NCBIfam" id="NF041216">
    <property type="entry name" value="CU044_2847_fam"/>
    <property type="match status" value="1"/>
</dbReference>
<name>A0ABV9CC30_9ACTN</name>
<evidence type="ECO:0000313" key="2">
    <source>
        <dbReference type="EMBL" id="MFC4530598.1"/>
    </source>
</evidence>
<dbReference type="EMBL" id="JBHSFP010000003">
    <property type="protein sequence ID" value="MFC4530598.1"/>
    <property type="molecule type" value="Genomic_DNA"/>
</dbReference>
<dbReference type="RefSeq" id="WP_380838514.1">
    <property type="nucleotide sequence ID" value="NZ_JBHSFP010000003.1"/>
</dbReference>
<comment type="caution">
    <text evidence="2">The sequence shown here is derived from an EMBL/GenBank/DDBJ whole genome shotgun (WGS) entry which is preliminary data.</text>
</comment>
<accession>A0ABV9CC30</accession>
<dbReference type="InterPro" id="IPR045794">
    <property type="entry name" value="Trypco1"/>
</dbReference>
<proteinExistence type="predicted"/>
<gene>
    <name evidence="2" type="ORF">ACFO60_07465</name>
</gene>
<reference evidence="3" key="1">
    <citation type="journal article" date="2019" name="Int. J. Syst. Evol. Microbiol.">
        <title>The Global Catalogue of Microorganisms (GCM) 10K type strain sequencing project: providing services to taxonomists for standard genome sequencing and annotation.</title>
        <authorList>
            <consortium name="The Broad Institute Genomics Platform"/>
            <consortium name="The Broad Institute Genome Sequencing Center for Infectious Disease"/>
            <person name="Wu L."/>
            <person name="Ma J."/>
        </authorList>
    </citation>
    <scope>NUCLEOTIDE SEQUENCE [LARGE SCALE GENOMIC DNA]</scope>
    <source>
        <strain evidence="3">CGMCC 4.7132</strain>
    </source>
</reference>
<sequence length="110" mass="11144">MDGVETVPVVVDGVRVHMEVRATGARGSDGPGQEGPIGIRTPALEEALDGLMGVAKAMGARLRETGAAKASVEFGCEFAMESGSLVAVIGKAGGKSTFKVALEWTDPTAG</sequence>
<dbReference type="Pfam" id="PF19493">
    <property type="entry name" value="Trypco1"/>
    <property type="match status" value="1"/>
</dbReference>
<organism evidence="2 3">
    <name type="scientific">Sphaerisporangium dianthi</name>
    <dbReference type="NCBI Taxonomy" id="1436120"/>
    <lineage>
        <taxon>Bacteria</taxon>
        <taxon>Bacillati</taxon>
        <taxon>Actinomycetota</taxon>
        <taxon>Actinomycetes</taxon>
        <taxon>Streptosporangiales</taxon>
        <taxon>Streptosporangiaceae</taxon>
        <taxon>Sphaerisporangium</taxon>
    </lineage>
</organism>
<feature type="domain" description="Trypsin-co-occurring" evidence="1">
    <location>
        <begin position="11"/>
        <end position="105"/>
    </location>
</feature>
<dbReference type="Proteomes" id="UP001596004">
    <property type="component" value="Unassembled WGS sequence"/>
</dbReference>
<evidence type="ECO:0000259" key="1">
    <source>
        <dbReference type="Pfam" id="PF19493"/>
    </source>
</evidence>
<keyword evidence="3" id="KW-1185">Reference proteome</keyword>